<dbReference type="SMART" id="SM00271">
    <property type="entry name" value="DnaJ"/>
    <property type="match status" value="1"/>
</dbReference>
<name>A0A8J7TVU8_9PROT</name>
<dbReference type="Gene3D" id="1.10.287.110">
    <property type="entry name" value="DnaJ domain"/>
    <property type="match status" value="1"/>
</dbReference>
<dbReference type="Pfam" id="PF00226">
    <property type="entry name" value="DnaJ"/>
    <property type="match status" value="1"/>
</dbReference>
<dbReference type="SUPFAM" id="SSF46565">
    <property type="entry name" value="Chaperone J-domain"/>
    <property type="match status" value="1"/>
</dbReference>
<proteinExistence type="predicted"/>
<sequence length="187" mass="22138">MKTTYKLHPFFEDPQPQKRICDESGCLEEALYKAPQSPQQLQIYYWFCLKHIQIYNSQWNYYRDMGTDEIEDHYRSDITWQRPSWRFGSDASKTSFFIKDPFDLLDRDHKNSKQQQQESSWNSLSTEEANALKLMELNGPVTGETLKQKYIQLVKIYHPDVNNGCAEAEEKLKLINKAYGVLKKVIR</sequence>
<gene>
    <name evidence="2" type="ORF">J0H12_05630</name>
</gene>
<dbReference type="PROSITE" id="PS50076">
    <property type="entry name" value="DNAJ_2"/>
    <property type="match status" value="1"/>
</dbReference>
<dbReference type="Proteomes" id="UP000664414">
    <property type="component" value="Unassembled WGS sequence"/>
</dbReference>
<evidence type="ECO:0000259" key="1">
    <source>
        <dbReference type="PROSITE" id="PS50076"/>
    </source>
</evidence>
<reference evidence="2" key="1">
    <citation type="submission" date="2021-02" db="EMBL/GenBank/DDBJ databases">
        <title>Thiocyanate and organic carbon inputs drive convergent selection for specific autotrophic Afipia and Thiobacillus strains within complex microbiomes.</title>
        <authorList>
            <person name="Huddy R.J."/>
            <person name="Sachdeva R."/>
            <person name="Kadzinga F."/>
            <person name="Kantor R.S."/>
            <person name="Harrison S.T.L."/>
            <person name="Banfield J.F."/>
        </authorList>
    </citation>
    <scope>NUCLEOTIDE SEQUENCE</scope>
    <source>
        <strain evidence="2">SCN18_10_11_15_R4_P_38_20</strain>
    </source>
</reference>
<protein>
    <submittedName>
        <fullName evidence="2">DnaJ domain-containing protein</fullName>
    </submittedName>
</protein>
<dbReference type="InterPro" id="IPR001623">
    <property type="entry name" value="DnaJ_domain"/>
</dbReference>
<evidence type="ECO:0000313" key="2">
    <source>
        <dbReference type="EMBL" id="MBN9413384.1"/>
    </source>
</evidence>
<dbReference type="EMBL" id="JAFKGL010000022">
    <property type="protein sequence ID" value="MBN9413384.1"/>
    <property type="molecule type" value="Genomic_DNA"/>
</dbReference>
<organism evidence="2 3">
    <name type="scientific">Candidatus Paracaedimonas acanthamoebae</name>
    <dbReference type="NCBI Taxonomy" id="244581"/>
    <lineage>
        <taxon>Bacteria</taxon>
        <taxon>Pseudomonadati</taxon>
        <taxon>Pseudomonadota</taxon>
        <taxon>Alphaproteobacteria</taxon>
        <taxon>Holosporales</taxon>
        <taxon>Caedimonadaceae</taxon>
        <taxon>Candidatus Paracaedimonas</taxon>
    </lineage>
</organism>
<dbReference type="InterPro" id="IPR036869">
    <property type="entry name" value="J_dom_sf"/>
</dbReference>
<comment type="caution">
    <text evidence="2">The sequence shown here is derived from an EMBL/GenBank/DDBJ whole genome shotgun (WGS) entry which is preliminary data.</text>
</comment>
<evidence type="ECO:0000313" key="3">
    <source>
        <dbReference type="Proteomes" id="UP000664414"/>
    </source>
</evidence>
<feature type="domain" description="J" evidence="1">
    <location>
        <begin position="130"/>
        <end position="187"/>
    </location>
</feature>
<dbReference type="CDD" id="cd06257">
    <property type="entry name" value="DnaJ"/>
    <property type="match status" value="1"/>
</dbReference>
<dbReference type="PRINTS" id="PR00625">
    <property type="entry name" value="JDOMAIN"/>
</dbReference>
<accession>A0A8J7TVU8</accession>
<dbReference type="AlphaFoldDB" id="A0A8J7TVU8"/>